<dbReference type="SUPFAM" id="SSF50199">
    <property type="entry name" value="Staphylococcal nuclease"/>
    <property type="match status" value="1"/>
</dbReference>
<keyword evidence="2" id="KW-1185">Reference proteome</keyword>
<gene>
    <name evidence="1" type="ORF">KGM_200325</name>
</gene>
<accession>A0A212EPH0</accession>
<organism evidence="1 2">
    <name type="scientific">Danaus plexippus plexippus</name>
    <dbReference type="NCBI Taxonomy" id="278856"/>
    <lineage>
        <taxon>Eukaryota</taxon>
        <taxon>Metazoa</taxon>
        <taxon>Ecdysozoa</taxon>
        <taxon>Arthropoda</taxon>
        <taxon>Hexapoda</taxon>
        <taxon>Insecta</taxon>
        <taxon>Pterygota</taxon>
        <taxon>Neoptera</taxon>
        <taxon>Endopterygota</taxon>
        <taxon>Lepidoptera</taxon>
        <taxon>Glossata</taxon>
        <taxon>Ditrysia</taxon>
        <taxon>Papilionoidea</taxon>
        <taxon>Nymphalidae</taxon>
        <taxon>Danainae</taxon>
        <taxon>Danaini</taxon>
        <taxon>Danaina</taxon>
        <taxon>Danaus</taxon>
        <taxon>Danaus</taxon>
    </lineage>
</organism>
<dbReference type="InterPro" id="IPR050621">
    <property type="entry name" value="Tudor_domain_containing"/>
</dbReference>
<dbReference type="PANTHER" id="PTHR22948">
    <property type="entry name" value="TUDOR DOMAIN CONTAINING PROTEIN"/>
    <property type="match status" value="1"/>
</dbReference>
<dbReference type="STRING" id="278856.A0A212EPH0"/>
<dbReference type="OrthoDB" id="10052065at2759"/>
<protein>
    <submittedName>
        <fullName evidence="1">Uncharacterized protein</fullName>
    </submittedName>
</protein>
<name>A0A212EPH0_DANPL</name>
<reference evidence="1 2" key="1">
    <citation type="journal article" date="2011" name="Cell">
        <title>The monarch butterfly genome yields insights into long-distance migration.</title>
        <authorList>
            <person name="Zhan S."/>
            <person name="Merlin C."/>
            <person name="Boore J.L."/>
            <person name="Reppert S.M."/>
        </authorList>
    </citation>
    <scope>NUCLEOTIDE SEQUENCE [LARGE SCALE GENOMIC DNA]</scope>
    <source>
        <strain evidence="1">F-2</strain>
    </source>
</reference>
<dbReference type="FunFam" id="2.30.30.140:FF:000018">
    <property type="entry name" value="Serine/threonine-protein kinase 31"/>
    <property type="match status" value="1"/>
</dbReference>
<proteinExistence type="predicted"/>
<dbReference type="InterPro" id="IPR002999">
    <property type="entry name" value="Tudor"/>
</dbReference>
<evidence type="ECO:0000313" key="1">
    <source>
        <dbReference type="EMBL" id="OWR43388.1"/>
    </source>
</evidence>
<dbReference type="InterPro" id="IPR000571">
    <property type="entry name" value="Znf_CCCH"/>
</dbReference>
<dbReference type="Gene3D" id="2.30.30.140">
    <property type="match status" value="2"/>
</dbReference>
<dbReference type="Proteomes" id="UP000007151">
    <property type="component" value="Unassembled WGS sequence"/>
</dbReference>
<dbReference type="SUPFAM" id="SSF63748">
    <property type="entry name" value="Tudor/PWWP/MBT"/>
    <property type="match status" value="2"/>
</dbReference>
<dbReference type="GO" id="GO:0005737">
    <property type="term" value="C:cytoplasm"/>
    <property type="evidence" value="ECO:0007669"/>
    <property type="project" value="UniProtKB-ARBA"/>
</dbReference>
<dbReference type="eggNOG" id="ENOG502RTGM">
    <property type="taxonomic scope" value="Eukaryota"/>
</dbReference>
<sequence>MSFVDLATLAMHRRQELDERIKVFLDKCDLAIDGIENLKTQAKSFVDHLNCEPSELKDRFLNCMKKLDEYNYLITDFNLAVSKIDSNSTPSSTPVQDISTSLMVPESVSYNLLDAISEPKPSTSKAPQKHKKKRVPREDQLLITFSSNSCSSESVPITKSEKNIESDIEENLKKISLDDSCSECNLPAQSILQVDNIYPAVIVHVDGISFWVITDNLTEVCDLMTEMTSYYKENPVQLNLDQVRELTYCAYYDNEDNECFYRGLFIRLSEDDMSMAEVFLVDTGETRRVQSSSLQPLLPQFASTPPHARCCHLAGPVSDALDSYEDLIEGNLKKYIGKTCKIKVDDNTSESLGVYVIVKSDTSPVHEILNDMILKESLALTDDKTSRGCGSEVDGFDESDFDIANCPEYEDPLEAVTGYRNRDEIDICKHYKGGADRTCFKGSRCTKKHVVKHPDGWTLDQVPVVAKYRPLPLPAPDAWLKVKVTHVAHFDRFYVHIVDEKQVKCPGPPSFGVVLPPRSLEELVTDMNSNAARMSYKQLKIVPAPGELVAALYLDGMWYRARVVSSTRADQNVEVMYIDYGNVVWVKEDAIRVLEPRYWALEAQACRCALAGVLSTTSDSRHWAAARNQLTTLINDRTLRAHVIARDYDEITVELFDDKDQSIGELMAAGGYVKLEHYDVISDTGRTQIVVP</sequence>
<dbReference type="SMART" id="SM00333">
    <property type="entry name" value="TUDOR"/>
    <property type="match status" value="2"/>
</dbReference>
<comment type="caution">
    <text evidence="1">The sequence shown here is derived from an EMBL/GenBank/DDBJ whole genome shotgun (WGS) entry which is preliminary data.</text>
</comment>
<dbReference type="PROSITE" id="PS50304">
    <property type="entry name" value="TUDOR"/>
    <property type="match status" value="1"/>
</dbReference>
<dbReference type="KEGG" id="dpl:KGM_200325"/>
<dbReference type="EMBL" id="AGBW02013457">
    <property type="protein sequence ID" value="OWR43388.1"/>
    <property type="molecule type" value="Genomic_DNA"/>
</dbReference>
<dbReference type="GO" id="GO:0046872">
    <property type="term" value="F:metal ion binding"/>
    <property type="evidence" value="ECO:0007669"/>
    <property type="project" value="InterPro"/>
</dbReference>
<dbReference type="Pfam" id="PF00567">
    <property type="entry name" value="TUDOR"/>
    <property type="match status" value="2"/>
</dbReference>
<dbReference type="InterPro" id="IPR035437">
    <property type="entry name" value="SNase_OB-fold_sf"/>
</dbReference>
<evidence type="ECO:0000313" key="2">
    <source>
        <dbReference type="Proteomes" id="UP000007151"/>
    </source>
</evidence>
<dbReference type="AlphaFoldDB" id="A0A212EPH0"/>
<dbReference type="Gene3D" id="2.40.50.90">
    <property type="match status" value="2"/>
</dbReference>
<dbReference type="PROSITE" id="PS50103">
    <property type="entry name" value="ZF_C3H1"/>
    <property type="match status" value="1"/>
</dbReference>
<dbReference type="PANTHER" id="PTHR22948:SF76">
    <property type="entry name" value="FI20010P1-RELATED"/>
    <property type="match status" value="1"/>
</dbReference>